<dbReference type="EC" id="2.7.11.1" evidence="2"/>
<keyword evidence="16" id="KW-0325">Glycoprotein</keyword>
<evidence type="ECO:0000256" key="1">
    <source>
        <dbReference type="ARBA" id="ARBA00004251"/>
    </source>
</evidence>
<evidence type="ECO:0000259" key="21">
    <source>
        <dbReference type="PROSITE" id="PS50948"/>
    </source>
</evidence>
<feature type="domain" description="Protein kinase" evidence="20">
    <location>
        <begin position="247"/>
        <end position="524"/>
    </location>
</feature>
<organism evidence="22 23">
    <name type="scientific">Actinidia rufa</name>
    <dbReference type="NCBI Taxonomy" id="165716"/>
    <lineage>
        <taxon>Eukaryota</taxon>
        <taxon>Viridiplantae</taxon>
        <taxon>Streptophyta</taxon>
        <taxon>Embryophyta</taxon>
        <taxon>Tracheophyta</taxon>
        <taxon>Spermatophyta</taxon>
        <taxon>Magnoliopsida</taxon>
        <taxon>eudicotyledons</taxon>
        <taxon>Gunneridae</taxon>
        <taxon>Pentapetalae</taxon>
        <taxon>asterids</taxon>
        <taxon>Ericales</taxon>
        <taxon>Actinidiaceae</taxon>
        <taxon>Actinidia</taxon>
    </lineage>
</organism>
<evidence type="ECO:0000256" key="12">
    <source>
        <dbReference type="ARBA" id="ARBA00022989"/>
    </source>
</evidence>
<dbReference type="Proteomes" id="UP000585474">
    <property type="component" value="Unassembled WGS sequence"/>
</dbReference>
<protein>
    <recommendedName>
        <fullName evidence="2">non-specific serine/threonine protein kinase</fullName>
        <ecNumber evidence="2">2.7.11.1</ecNumber>
    </recommendedName>
</protein>
<evidence type="ECO:0000256" key="13">
    <source>
        <dbReference type="ARBA" id="ARBA00023136"/>
    </source>
</evidence>
<evidence type="ECO:0000313" key="22">
    <source>
        <dbReference type="EMBL" id="GFS40225.1"/>
    </source>
</evidence>
<dbReference type="PROSITE" id="PS50948">
    <property type="entry name" value="PAN"/>
    <property type="match status" value="1"/>
</dbReference>
<dbReference type="EMBL" id="BJWL01000344">
    <property type="protein sequence ID" value="GFS40225.1"/>
    <property type="molecule type" value="Genomic_DNA"/>
</dbReference>
<sequence length="565" mass="63090">MGSSGDIRIFEMDSNGWSFSSSDPCASNELEYRSAGCTVIEPSNCESGDAFIQTQGAMAPLYTLDNSSLGIADCKEICRRNCSCNAYYSASSDGSGCMFSDGQNLDFYETAEWYIRNGSAVTTEGYAPAPSPTYVEYFHPTNMDPNDTPQKRPLWVMIGAPVISVCILILVSLLCYLRWRNRNFADNSERSQDGFGQGIETLMHELGNGLAARGDFSNAEMLELSRTKDRELPLFSLSRIEIATDHFSAANKIGQGGFGPVYKGKLANGQDIAVKRLSRSSQQGLVEFKNEVILISKLQHRNLVRLLGCCIEGEERILIYEYLPNNSLDSFLFDATKRALLDWKLRFCIIEGIAQGLLYLHKYSRLRIIHRDLKTSNILLDSEMNPRISDFGTARVFQENESRVNTKTIVGTYGYMSPEYAMDGLFSVKSDVFSFGVMILEILSGKRNILSFHYSDRSMNLLGYAWELWIEGRSMELMDSALADSLPRIEFMRCVQIGLLCVQESAEDRPTMSQVLSMLTSESVALPTPKQRPLTSIASANNATLPENPELLSVNMLTVTEMEAR</sequence>
<keyword evidence="3" id="KW-1003">Cell membrane</keyword>
<dbReference type="FunFam" id="3.30.200.20:FF:000330">
    <property type="entry name" value="G-type lectin S-receptor-like serine/threonine-protein kinase At4g03230"/>
    <property type="match status" value="1"/>
</dbReference>
<dbReference type="GO" id="GO:0030246">
    <property type="term" value="F:carbohydrate binding"/>
    <property type="evidence" value="ECO:0007669"/>
    <property type="project" value="UniProtKB-KW"/>
</dbReference>
<comment type="subcellular location">
    <subcellularLocation>
        <location evidence="1">Cell membrane</location>
        <topology evidence="1">Single-pass type I membrane protein</topology>
    </subcellularLocation>
</comment>
<evidence type="ECO:0000256" key="18">
    <source>
        <dbReference type="ARBA" id="ARBA00048679"/>
    </source>
</evidence>
<dbReference type="CDD" id="cd14066">
    <property type="entry name" value="STKc_IRAK"/>
    <property type="match status" value="1"/>
</dbReference>
<evidence type="ECO:0000256" key="15">
    <source>
        <dbReference type="ARBA" id="ARBA00023170"/>
    </source>
</evidence>
<keyword evidence="9" id="KW-0547">Nucleotide-binding</keyword>
<evidence type="ECO:0000256" key="17">
    <source>
        <dbReference type="ARBA" id="ARBA00047899"/>
    </source>
</evidence>
<dbReference type="PANTHER" id="PTHR27002:SF1082">
    <property type="entry name" value="OS06G0693000 PROTEIN"/>
    <property type="match status" value="1"/>
</dbReference>
<evidence type="ECO:0000256" key="3">
    <source>
        <dbReference type="ARBA" id="ARBA00022475"/>
    </source>
</evidence>
<keyword evidence="4" id="KW-0723">Serine/threonine-protein kinase</keyword>
<evidence type="ECO:0000256" key="10">
    <source>
        <dbReference type="ARBA" id="ARBA00022777"/>
    </source>
</evidence>
<evidence type="ECO:0000256" key="4">
    <source>
        <dbReference type="ARBA" id="ARBA00022527"/>
    </source>
</evidence>
<dbReference type="PROSITE" id="PS00108">
    <property type="entry name" value="PROTEIN_KINASE_ST"/>
    <property type="match status" value="1"/>
</dbReference>
<comment type="catalytic activity">
    <reaction evidence="17">
        <text>L-threonyl-[protein] + ATP = O-phospho-L-threonyl-[protein] + ADP + H(+)</text>
        <dbReference type="Rhea" id="RHEA:46608"/>
        <dbReference type="Rhea" id="RHEA-COMP:11060"/>
        <dbReference type="Rhea" id="RHEA-COMP:11605"/>
        <dbReference type="ChEBI" id="CHEBI:15378"/>
        <dbReference type="ChEBI" id="CHEBI:30013"/>
        <dbReference type="ChEBI" id="CHEBI:30616"/>
        <dbReference type="ChEBI" id="CHEBI:61977"/>
        <dbReference type="ChEBI" id="CHEBI:456216"/>
        <dbReference type="EC" id="2.7.11.1"/>
    </reaction>
</comment>
<evidence type="ECO:0000256" key="7">
    <source>
        <dbReference type="ARBA" id="ARBA00022729"/>
    </source>
</evidence>
<dbReference type="InterPro" id="IPR001245">
    <property type="entry name" value="Ser-Thr/Tyr_kinase_cat_dom"/>
</dbReference>
<dbReference type="SUPFAM" id="SSF56112">
    <property type="entry name" value="Protein kinase-like (PK-like)"/>
    <property type="match status" value="1"/>
</dbReference>
<dbReference type="GO" id="GO:0004674">
    <property type="term" value="F:protein serine/threonine kinase activity"/>
    <property type="evidence" value="ECO:0007669"/>
    <property type="project" value="UniProtKB-KW"/>
</dbReference>
<evidence type="ECO:0000256" key="9">
    <source>
        <dbReference type="ARBA" id="ARBA00022741"/>
    </source>
</evidence>
<evidence type="ECO:0000256" key="11">
    <source>
        <dbReference type="ARBA" id="ARBA00022840"/>
    </source>
</evidence>
<keyword evidence="14" id="KW-1015">Disulfide bond</keyword>
<keyword evidence="6 19" id="KW-0812">Transmembrane</keyword>
<evidence type="ECO:0000256" key="5">
    <source>
        <dbReference type="ARBA" id="ARBA00022679"/>
    </source>
</evidence>
<dbReference type="InterPro" id="IPR000719">
    <property type="entry name" value="Prot_kinase_dom"/>
</dbReference>
<evidence type="ECO:0000256" key="6">
    <source>
        <dbReference type="ARBA" id="ARBA00022692"/>
    </source>
</evidence>
<name>A0A7J0DQL4_9ERIC</name>
<dbReference type="AlphaFoldDB" id="A0A7J0DQL4"/>
<dbReference type="InterPro" id="IPR008271">
    <property type="entry name" value="Ser/Thr_kinase_AS"/>
</dbReference>
<dbReference type="Gene3D" id="1.10.510.10">
    <property type="entry name" value="Transferase(Phosphotransferase) domain 1"/>
    <property type="match status" value="1"/>
</dbReference>
<evidence type="ECO:0000256" key="14">
    <source>
        <dbReference type="ARBA" id="ARBA00023157"/>
    </source>
</evidence>
<proteinExistence type="predicted"/>
<dbReference type="FunFam" id="1.10.510.10:FF:000060">
    <property type="entry name" value="G-type lectin S-receptor-like serine/threonine-protein kinase"/>
    <property type="match status" value="1"/>
</dbReference>
<keyword evidence="15" id="KW-0675">Receptor</keyword>
<keyword evidence="5" id="KW-0808">Transferase</keyword>
<gene>
    <name evidence="22" type="ORF">Acr_00g0067270</name>
</gene>
<feature type="transmembrane region" description="Helical" evidence="19">
    <location>
        <begin position="154"/>
        <end position="177"/>
    </location>
</feature>
<comment type="caution">
    <text evidence="22">The sequence shown here is derived from an EMBL/GenBank/DDBJ whole genome shotgun (WGS) entry which is preliminary data.</text>
</comment>
<evidence type="ECO:0000256" key="8">
    <source>
        <dbReference type="ARBA" id="ARBA00022734"/>
    </source>
</evidence>
<dbReference type="InterPro" id="IPR003609">
    <property type="entry name" value="Pan_app"/>
</dbReference>
<dbReference type="Gene3D" id="3.30.200.20">
    <property type="entry name" value="Phosphorylase Kinase, domain 1"/>
    <property type="match status" value="1"/>
</dbReference>
<dbReference type="InterPro" id="IPR011009">
    <property type="entry name" value="Kinase-like_dom_sf"/>
</dbReference>
<dbReference type="Pfam" id="PF07714">
    <property type="entry name" value="PK_Tyr_Ser-Thr"/>
    <property type="match status" value="1"/>
</dbReference>
<dbReference type="OrthoDB" id="4062651at2759"/>
<evidence type="ECO:0000259" key="20">
    <source>
        <dbReference type="PROSITE" id="PS50011"/>
    </source>
</evidence>
<evidence type="ECO:0000313" key="23">
    <source>
        <dbReference type="Proteomes" id="UP000585474"/>
    </source>
</evidence>
<dbReference type="GO" id="GO:0005886">
    <property type="term" value="C:plasma membrane"/>
    <property type="evidence" value="ECO:0007669"/>
    <property type="project" value="UniProtKB-SubCell"/>
</dbReference>
<dbReference type="PANTHER" id="PTHR27002">
    <property type="entry name" value="RECEPTOR-LIKE SERINE/THREONINE-PROTEIN KINASE SD1-8"/>
    <property type="match status" value="1"/>
</dbReference>
<keyword evidence="23" id="KW-1185">Reference proteome</keyword>
<dbReference type="GO" id="GO:0005524">
    <property type="term" value="F:ATP binding"/>
    <property type="evidence" value="ECO:0007669"/>
    <property type="project" value="UniProtKB-KW"/>
</dbReference>
<comment type="catalytic activity">
    <reaction evidence="18">
        <text>L-seryl-[protein] + ATP = O-phospho-L-seryl-[protein] + ADP + H(+)</text>
        <dbReference type="Rhea" id="RHEA:17989"/>
        <dbReference type="Rhea" id="RHEA-COMP:9863"/>
        <dbReference type="Rhea" id="RHEA-COMP:11604"/>
        <dbReference type="ChEBI" id="CHEBI:15378"/>
        <dbReference type="ChEBI" id="CHEBI:29999"/>
        <dbReference type="ChEBI" id="CHEBI:30616"/>
        <dbReference type="ChEBI" id="CHEBI:83421"/>
        <dbReference type="ChEBI" id="CHEBI:456216"/>
        <dbReference type="EC" id="2.7.11.1"/>
    </reaction>
</comment>
<evidence type="ECO:0000256" key="19">
    <source>
        <dbReference type="SAM" id="Phobius"/>
    </source>
</evidence>
<evidence type="ECO:0000256" key="16">
    <source>
        <dbReference type="ARBA" id="ARBA00023180"/>
    </source>
</evidence>
<dbReference type="SMART" id="SM00220">
    <property type="entry name" value="S_TKc"/>
    <property type="match status" value="1"/>
</dbReference>
<feature type="domain" description="Apple" evidence="21">
    <location>
        <begin position="45"/>
        <end position="112"/>
    </location>
</feature>
<keyword evidence="13 19" id="KW-0472">Membrane</keyword>
<evidence type="ECO:0000256" key="2">
    <source>
        <dbReference type="ARBA" id="ARBA00012513"/>
    </source>
</evidence>
<dbReference type="Pfam" id="PF08276">
    <property type="entry name" value="PAN_2"/>
    <property type="match status" value="1"/>
</dbReference>
<keyword evidence="8 22" id="KW-0430">Lectin</keyword>
<dbReference type="PROSITE" id="PS50011">
    <property type="entry name" value="PROTEIN_KINASE_DOM"/>
    <property type="match status" value="1"/>
</dbReference>
<reference evidence="23" key="1">
    <citation type="submission" date="2019-07" db="EMBL/GenBank/DDBJ databases">
        <title>De Novo Assembly of kiwifruit Actinidia rufa.</title>
        <authorList>
            <person name="Sugita-Konishi S."/>
            <person name="Sato K."/>
            <person name="Mori E."/>
            <person name="Abe Y."/>
            <person name="Kisaki G."/>
            <person name="Hamano K."/>
            <person name="Suezawa K."/>
            <person name="Otani M."/>
            <person name="Fukuda T."/>
            <person name="Manabe T."/>
            <person name="Gomi K."/>
            <person name="Tabuchi M."/>
            <person name="Akimitsu K."/>
            <person name="Kataoka I."/>
        </authorList>
    </citation>
    <scope>NUCLEOTIDE SEQUENCE [LARGE SCALE GENOMIC DNA]</scope>
    <source>
        <strain evidence="23">cv. Fuchu</strain>
    </source>
</reference>
<keyword evidence="12 19" id="KW-1133">Transmembrane helix</keyword>
<keyword evidence="10 22" id="KW-0418">Kinase</keyword>
<accession>A0A7J0DQL4</accession>
<keyword evidence="11" id="KW-0067">ATP-binding</keyword>
<keyword evidence="7" id="KW-0732">Signal</keyword>